<evidence type="ECO:0000256" key="1">
    <source>
        <dbReference type="ARBA" id="ARBA00022527"/>
    </source>
</evidence>
<evidence type="ECO:0000313" key="8">
    <source>
        <dbReference type="Proteomes" id="UP000000600"/>
    </source>
</evidence>
<proteinExistence type="predicted"/>
<dbReference type="AlphaFoldDB" id="A0DQJ3"/>
<dbReference type="GO" id="GO:0004674">
    <property type="term" value="F:protein serine/threonine kinase activity"/>
    <property type="evidence" value="ECO:0007669"/>
    <property type="project" value="UniProtKB-KW"/>
</dbReference>
<dbReference type="InterPro" id="IPR008271">
    <property type="entry name" value="Ser/Thr_kinase_AS"/>
</dbReference>
<keyword evidence="2" id="KW-0808">Transferase</keyword>
<dbReference type="SMART" id="SM00220">
    <property type="entry name" value="S_TKc"/>
    <property type="match status" value="1"/>
</dbReference>
<dbReference type="SUPFAM" id="SSF56112">
    <property type="entry name" value="Protein kinase-like (PK-like)"/>
    <property type="match status" value="1"/>
</dbReference>
<dbReference type="PROSITE" id="PS50011">
    <property type="entry name" value="PROTEIN_KINASE_DOM"/>
    <property type="match status" value="1"/>
</dbReference>
<dbReference type="GeneID" id="5038492"/>
<keyword evidence="3" id="KW-0547">Nucleotide-binding</keyword>
<dbReference type="EMBL" id="CT868540">
    <property type="protein sequence ID" value="CAK85310.1"/>
    <property type="molecule type" value="Genomic_DNA"/>
</dbReference>
<dbReference type="RefSeq" id="XP_001452707.1">
    <property type="nucleotide sequence ID" value="XM_001452670.1"/>
</dbReference>
<evidence type="ECO:0000256" key="3">
    <source>
        <dbReference type="ARBA" id="ARBA00022741"/>
    </source>
</evidence>
<evidence type="ECO:0000256" key="4">
    <source>
        <dbReference type="ARBA" id="ARBA00022777"/>
    </source>
</evidence>
<accession>A0DQJ3</accession>
<dbReference type="Pfam" id="PF00069">
    <property type="entry name" value="Pkinase"/>
    <property type="match status" value="1"/>
</dbReference>
<keyword evidence="8" id="KW-1185">Reference proteome</keyword>
<dbReference type="PANTHER" id="PTHR24353">
    <property type="entry name" value="CYCLIC NUCLEOTIDE-DEPENDENT PROTEIN KINASE"/>
    <property type="match status" value="1"/>
</dbReference>
<dbReference type="InParanoid" id="A0DQJ3"/>
<sequence length="160" mass="18649">MGLLSKEVTQFYVGTIILCLEYLHSNVIVHRDLKPENFIINPEERLVLADFGFAKQIGQSQGQRAFTLIGTSHYMAPEIIGGKGYSYNVDFGIQMFAFMNFNEEYHMAKNQITLLRYMSSSQITNQYFLVSQKKINKLQHAQNSYYLNNLKLDQEYQLWI</sequence>
<dbReference type="KEGG" id="ptm:GSPATT00002710001"/>
<gene>
    <name evidence="7" type="ORF">GSPATT00002710001</name>
</gene>
<dbReference type="GO" id="GO:0005524">
    <property type="term" value="F:ATP binding"/>
    <property type="evidence" value="ECO:0007669"/>
    <property type="project" value="UniProtKB-KW"/>
</dbReference>
<dbReference type="HOGENOM" id="CLU_1655579_0_0_1"/>
<dbReference type="InterPro" id="IPR000719">
    <property type="entry name" value="Prot_kinase_dom"/>
</dbReference>
<evidence type="ECO:0000256" key="5">
    <source>
        <dbReference type="ARBA" id="ARBA00022840"/>
    </source>
</evidence>
<dbReference type="Gene3D" id="1.10.510.10">
    <property type="entry name" value="Transferase(Phosphotransferase) domain 1"/>
    <property type="match status" value="1"/>
</dbReference>
<evidence type="ECO:0000259" key="6">
    <source>
        <dbReference type="PROSITE" id="PS50011"/>
    </source>
</evidence>
<dbReference type="eggNOG" id="KOG0614">
    <property type="taxonomic scope" value="Eukaryota"/>
</dbReference>
<dbReference type="Proteomes" id="UP000000600">
    <property type="component" value="Unassembled WGS sequence"/>
</dbReference>
<dbReference type="PANTHER" id="PTHR24353:SF37">
    <property type="entry name" value="CAMP-DEPENDENT PROTEIN KINASE CATALYTIC SUBUNIT PRKX"/>
    <property type="match status" value="1"/>
</dbReference>
<keyword evidence="5" id="KW-0067">ATP-binding</keyword>
<evidence type="ECO:0000313" key="7">
    <source>
        <dbReference type="EMBL" id="CAK85310.1"/>
    </source>
</evidence>
<dbReference type="OrthoDB" id="10252171at2759"/>
<organism evidence="7 8">
    <name type="scientific">Paramecium tetraurelia</name>
    <dbReference type="NCBI Taxonomy" id="5888"/>
    <lineage>
        <taxon>Eukaryota</taxon>
        <taxon>Sar</taxon>
        <taxon>Alveolata</taxon>
        <taxon>Ciliophora</taxon>
        <taxon>Intramacronucleata</taxon>
        <taxon>Oligohymenophorea</taxon>
        <taxon>Peniculida</taxon>
        <taxon>Parameciidae</taxon>
        <taxon>Paramecium</taxon>
    </lineage>
</organism>
<reference evidence="7 8" key="1">
    <citation type="journal article" date="2006" name="Nature">
        <title>Global trends of whole-genome duplications revealed by the ciliate Paramecium tetraurelia.</title>
        <authorList>
            <consortium name="Genoscope"/>
            <person name="Aury J.-M."/>
            <person name="Jaillon O."/>
            <person name="Duret L."/>
            <person name="Noel B."/>
            <person name="Jubin C."/>
            <person name="Porcel B.M."/>
            <person name="Segurens B."/>
            <person name="Daubin V."/>
            <person name="Anthouard V."/>
            <person name="Aiach N."/>
            <person name="Arnaiz O."/>
            <person name="Billaut A."/>
            <person name="Beisson J."/>
            <person name="Blanc I."/>
            <person name="Bouhouche K."/>
            <person name="Camara F."/>
            <person name="Duharcourt S."/>
            <person name="Guigo R."/>
            <person name="Gogendeau D."/>
            <person name="Katinka M."/>
            <person name="Keller A.-M."/>
            <person name="Kissmehl R."/>
            <person name="Klotz C."/>
            <person name="Koll F."/>
            <person name="Le Moue A."/>
            <person name="Lepere C."/>
            <person name="Malinsky S."/>
            <person name="Nowacki M."/>
            <person name="Nowak J.K."/>
            <person name="Plattner H."/>
            <person name="Poulain J."/>
            <person name="Ruiz F."/>
            <person name="Serrano V."/>
            <person name="Zagulski M."/>
            <person name="Dessen P."/>
            <person name="Betermier M."/>
            <person name="Weissenbach J."/>
            <person name="Scarpelli C."/>
            <person name="Schachter V."/>
            <person name="Sperling L."/>
            <person name="Meyer E."/>
            <person name="Cohen J."/>
            <person name="Wincker P."/>
        </authorList>
    </citation>
    <scope>NUCLEOTIDE SEQUENCE [LARGE SCALE GENOMIC DNA]</scope>
    <source>
        <strain evidence="7 8">Stock d4-2</strain>
    </source>
</reference>
<feature type="domain" description="Protein kinase" evidence="6">
    <location>
        <begin position="1"/>
        <end position="160"/>
    </location>
</feature>
<keyword evidence="4" id="KW-0418">Kinase</keyword>
<name>A0DQJ3_PARTE</name>
<dbReference type="PROSITE" id="PS00108">
    <property type="entry name" value="PROTEIN_KINASE_ST"/>
    <property type="match status" value="1"/>
</dbReference>
<dbReference type="InterPro" id="IPR011009">
    <property type="entry name" value="Kinase-like_dom_sf"/>
</dbReference>
<keyword evidence="1" id="KW-0723">Serine/threonine-protein kinase</keyword>
<dbReference type="STRING" id="5888.A0DQJ3"/>
<protein>
    <recommendedName>
        <fullName evidence="6">Protein kinase domain-containing protein</fullName>
    </recommendedName>
</protein>
<evidence type="ECO:0000256" key="2">
    <source>
        <dbReference type="ARBA" id="ARBA00022679"/>
    </source>
</evidence>